<dbReference type="PANTHER" id="PTHR34358:SF2">
    <property type="entry name" value="OS03G0411600 PROTEIN"/>
    <property type="match status" value="1"/>
</dbReference>
<accession>A0AAE1V854</accession>
<dbReference type="EMBL" id="JAVYJV010000015">
    <property type="protein sequence ID" value="KAK4351984.1"/>
    <property type="molecule type" value="Genomic_DNA"/>
</dbReference>
<proteinExistence type="predicted"/>
<comment type="caution">
    <text evidence="2">The sequence shown here is derived from an EMBL/GenBank/DDBJ whole genome shotgun (WGS) entry which is preliminary data.</text>
</comment>
<dbReference type="PANTHER" id="PTHR34358">
    <property type="entry name" value="OS03G0411600 PROTEIN"/>
    <property type="match status" value="1"/>
</dbReference>
<gene>
    <name evidence="2" type="ORF">RND71_027502</name>
</gene>
<feature type="transmembrane region" description="Helical" evidence="1">
    <location>
        <begin position="53"/>
        <end position="78"/>
    </location>
</feature>
<reference evidence="2" key="1">
    <citation type="submission" date="2023-12" db="EMBL/GenBank/DDBJ databases">
        <title>Genome assembly of Anisodus tanguticus.</title>
        <authorList>
            <person name="Wang Y.-J."/>
        </authorList>
    </citation>
    <scope>NUCLEOTIDE SEQUENCE</scope>
    <source>
        <strain evidence="2">KB-2021</strain>
        <tissue evidence="2">Leaf</tissue>
    </source>
</reference>
<dbReference type="AlphaFoldDB" id="A0AAE1V854"/>
<name>A0AAE1V854_9SOLA</name>
<organism evidence="2 3">
    <name type="scientific">Anisodus tanguticus</name>
    <dbReference type="NCBI Taxonomy" id="243964"/>
    <lineage>
        <taxon>Eukaryota</taxon>
        <taxon>Viridiplantae</taxon>
        <taxon>Streptophyta</taxon>
        <taxon>Embryophyta</taxon>
        <taxon>Tracheophyta</taxon>
        <taxon>Spermatophyta</taxon>
        <taxon>Magnoliopsida</taxon>
        <taxon>eudicotyledons</taxon>
        <taxon>Gunneridae</taxon>
        <taxon>Pentapetalae</taxon>
        <taxon>asterids</taxon>
        <taxon>lamiids</taxon>
        <taxon>Solanales</taxon>
        <taxon>Solanaceae</taxon>
        <taxon>Solanoideae</taxon>
        <taxon>Hyoscyameae</taxon>
        <taxon>Anisodus</taxon>
    </lineage>
</organism>
<evidence type="ECO:0000313" key="2">
    <source>
        <dbReference type="EMBL" id="KAK4351984.1"/>
    </source>
</evidence>
<keyword evidence="3" id="KW-1185">Reference proteome</keyword>
<sequence length="233" mass="26496">MRIYQEMKDEEAQSRNSSITSIVTTTTSVSVVASTAKKDQGISGLFGKGKYKLWILAAILLLAFWSMFTGSLTLSLNWSTANLSRLSDASDFSIHEDLDILVLEETEKMVKHMWDVYTQSNRIRLPKFWQDAFQAAYLDLTSDSPATRDTAVSEIAKMSLRSTSTYESPSNKQSEPRFETEFTPEFTSNKLRLDLVGCECEQRSRERKRIEKPGKDDNYKATTIMGRAMVLLR</sequence>
<protein>
    <submittedName>
        <fullName evidence="2">Uncharacterized protein</fullName>
    </submittedName>
</protein>
<dbReference type="InterPro" id="IPR010608">
    <property type="entry name" value="DUF1195"/>
</dbReference>
<keyword evidence="1" id="KW-1133">Transmembrane helix</keyword>
<keyword evidence="1" id="KW-0812">Transmembrane</keyword>
<keyword evidence="1" id="KW-0472">Membrane</keyword>
<dbReference type="Proteomes" id="UP001291623">
    <property type="component" value="Unassembled WGS sequence"/>
</dbReference>
<evidence type="ECO:0000256" key="1">
    <source>
        <dbReference type="SAM" id="Phobius"/>
    </source>
</evidence>
<evidence type="ECO:0000313" key="3">
    <source>
        <dbReference type="Proteomes" id="UP001291623"/>
    </source>
</evidence>
<dbReference type="Pfam" id="PF06708">
    <property type="entry name" value="DUF1195"/>
    <property type="match status" value="1"/>
</dbReference>